<evidence type="ECO:0000313" key="1">
    <source>
        <dbReference type="EMBL" id="QSF43499.1"/>
    </source>
</evidence>
<dbReference type="Proteomes" id="UP000663452">
    <property type="component" value="Chromosome"/>
</dbReference>
<accession>A0ABX7L9U6</accession>
<protein>
    <submittedName>
        <fullName evidence="1">Uncharacterized protein</fullName>
    </submittedName>
</protein>
<reference evidence="1 2" key="1">
    <citation type="submission" date="2021-02" db="EMBL/GenBank/DDBJ databases">
        <title>Paenibacillus tianjinensis sp. nov.</title>
        <authorList>
            <person name="Liu H."/>
        </authorList>
    </citation>
    <scope>NUCLEOTIDE SEQUENCE [LARGE SCALE GENOMIC DNA]</scope>
    <source>
        <strain evidence="1 2">TB2019</strain>
    </source>
</reference>
<evidence type="ECO:0000313" key="2">
    <source>
        <dbReference type="Proteomes" id="UP000663452"/>
    </source>
</evidence>
<sequence>MNLAKMTREDLEVAIIENDIVDVMELDDDISTEELRSIVQKWVEGGDECSDC</sequence>
<gene>
    <name evidence="1" type="ORF">JRJ22_19750</name>
</gene>
<keyword evidence="2" id="KW-1185">Reference proteome</keyword>
<proteinExistence type="predicted"/>
<organism evidence="1 2">
    <name type="scientific">Paenibacillus tianjinensis</name>
    <dbReference type="NCBI Taxonomy" id="2810347"/>
    <lineage>
        <taxon>Bacteria</taxon>
        <taxon>Bacillati</taxon>
        <taxon>Bacillota</taxon>
        <taxon>Bacilli</taxon>
        <taxon>Bacillales</taxon>
        <taxon>Paenibacillaceae</taxon>
        <taxon>Paenibacillus</taxon>
    </lineage>
</organism>
<dbReference type="RefSeq" id="WP_206101132.1">
    <property type="nucleotide sequence ID" value="NZ_CP070969.1"/>
</dbReference>
<name>A0ABX7L9U6_9BACL</name>
<dbReference type="EMBL" id="CP070969">
    <property type="protein sequence ID" value="QSF43499.1"/>
    <property type="molecule type" value="Genomic_DNA"/>
</dbReference>